<feature type="domain" description="DUF4283" evidence="1">
    <location>
        <begin position="1"/>
        <end position="58"/>
    </location>
</feature>
<dbReference type="AlphaFoldDB" id="A0AAE0AP73"/>
<evidence type="ECO:0000259" key="1">
    <source>
        <dbReference type="Pfam" id="PF14111"/>
    </source>
</evidence>
<keyword evidence="3" id="KW-1185">Reference proteome</keyword>
<accession>A0AAE0AP73</accession>
<evidence type="ECO:0000313" key="3">
    <source>
        <dbReference type="Proteomes" id="UP001281410"/>
    </source>
</evidence>
<comment type="caution">
    <text evidence="2">The sequence shown here is derived from an EMBL/GenBank/DDBJ whole genome shotgun (WGS) entry which is preliminary data.</text>
</comment>
<gene>
    <name evidence="2" type="ORF">Dsin_008532</name>
</gene>
<dbReference type="EMBL" id="JANJYJ010000003">
    <property type="protein sequence ID" value="KAK3221507.1"/>
    <property type="molecule type" value="Genomic_DNA"/>
</dbReference>
<protein>
    <recommendedName>
        <fullName evidence="1">DUF4283 domain-containing protein</fullName>
    </recommendedName>
</protein>
<dbReference type="Pfam" id="PF14111">
    <property type="entry name" value="DUF4283"/>
    <property type="match status" value="1"/>
</dbReference>
<name>A0AAE0AP73_9ROSI</name>
<reference evidence="2" key="1">
    <citation type="journal article" date="2023" name="Plant J.">
        <title>Genome sequences and population genomics provide insights into the demographic history, inbreeding, and mutation load of two 'living fossil' tree species of Dipteronia.</title>
        <authorList>
            <person name="Feng Y."/>
            <person name="Comes H.P."/>
            <person name="Chen J."/>
            <person name="Zhu S."/>
            <person name="Lu R."/>
            <person name="Zhang X."/>
            <person name="Li P."/>
            <person name="Qiu J."/>
            <person name="Olsen K.M."/>
            <person name="Qiu Y."/>
        </authorList>
    </citation>
    <scope>NUCLEOTIDE SEQUENCE</scope>
    <source>
        <strain evidence="2">NBL</strain>
    </source>
</reference>
<evidence type="ECO:0000313" key="2">
    <source>
        <dbReference type="EMBL" id="KAK3221507.1"/>
    </source>
</evidence>
<proteinExistence type="predicted"/>
<sequence length="103" mass="11953">MEAFRGLIEHLWNPFGGVEVDVVDDNIFMFYFKILEDRNRVWQRGPWHFDNCLIVLEKPEGLGDITKLKVGHGLRDCPDDEARSEVLKIISTKFGSWLRASMS</sequence>
<dbReference type="InterPro" id="IPR025558">
    <property type="entry name" value="DUF4283"/>
</dbReference>
<organism evidence="2 3">
    <name type="scientific">Dipteronia sinensis</name>
    <dbReference type="NCBI Taxonomy" id="43782"/>
    <lineage>
        <taxon>Eukaryota</taxon>
        <taxon>Viridiplantae</taxon>
        <taxon>Streptophyta</taxon>
        <taxon>Embryophyta</taxon>
        <taxon>Tracheophyta</taxon>
        <taxon>Spermatophyta</taxon>
        <taxon>Magnoliopsida</taxon>
        <taxon>eudicotyledons</taxon>
        <taxon>Gunneridae</taxon>
        <taxon>Pentapetalae</taxon>
        <taxon>rosids</taxon>
        <taxon>malvids</taxon>
        <taxon>Sapindales</taxon>
        <taxon>Sapindaceae</taxon>
        <taxon>Hippocastanoideae</taxon>
        <taxon>Acereae</taxon>
        <taxon>Dipteronia</taxon>
    </lineage>
</organism>
<dbReference type="Proteomes" id="UP001281410">
    <property type="component" value="Unassembled WGS sequence"/>
</dbReference>